<evidence type="ECO:0000259" key="5">
    <source>
        <dbReference type="PROSITE" id="PS50883"/>
    </source>
</evidence>
<dbReference type="InterPro" id="IPR001633">
    <property type="entry name" value="EAL_dom"/>
</dbReference>
<dbReference type="GO" id="GO:0000160">
    <property type="term" value="P:phosphorelay signal transduction system"/>
    <property type="evidence" value="ECO:0007669"/>
    <property type="project" value="InterPro"/>
</dbReference>
<dbReference type="Gene3D" id="3.30.450.20">
    <property type="entry name" value="PAS domain"/>
    <property type="match status" value="1"/>
</dbReference>
<dbReference type="SMART" id="SM00448">
    <property type="entry name" value="REC"/>
    <property type="match status" value="2"/>
</dbReference>
<dbReference type="NCBIfam" id="TIGR00229">
    <property type="entry name" value="sensory_box"/>
    <property type="match status" value="1"/>
</dbReference>
<name>A0A244CNF9_PSEDV</name>
<dbReference type="CDD" id="cd00130">
    <property type="entry name" value="PAS"/>
    <property type="match status" value="1"/>
</dbReference>
<dbReference type="Proteomes" id="UP000194841">
    <property type="component" value="Unassembled WGS sequence"/>
</dbReference>
<dbReference type="InterPro" id="IPR035919">
    <property type="entry name" value="EAL_sf"/>
</dbReference>
<dbReference type="InterPro" id="IPR013655">
    <property type="entry name" value="PAS_fold_3"/>
</dbReference>
<dbReference type="InterPro" id="IPR043128">
    <property type="entry name" value="Rev_trsase/Diguanyl_cyclase"/>
</dbReference>
<dbReference type="NCBIfam" id="TIGR00254">
    <property type="entry name" value="GGDEF"/>
    <property type="match status" value="1"/>
</dbReference>
<feature type="domain" description="EAL" evidence="5">
    <location>
        <begin position="579"/>
        <end position="828"/>
    </location>
</feature>
<accession>A0A244CNF9</accession>
<protein>
    <submittedName>
        <fullName evidence="7">Diguanylate phosphodiesterase</fullName>
    </submittedName>
</protein>
<feature type="domain" description="GGDEF" evidence="6">
    <location>
        <begin position="435"/>
        <end position="568"/>
    </location>
</feature>
<dbReference type="Gene3D" id="3.30.70.270">
    <property type="match status" value="1"/>
</dbReference>
<evidence type="ECO:0000259" key="6">
    <source>
        <dbReference type="PROSITE" id="PS50887"/>
    </source>
</evidence>
<dbReference type="RefSeq" id="WP_086744617.1">
    <property type="nucleotide sequence ID" value="NZ_MWPV01000004.1"/>
</dbReference>
<dbReference type="CDD" id="cd00156">
    <property type="entry name" value="REC"/>
    <property type="match status" value="2"/>
</dbReference>
<dbReference type="OrthoDB" id="9816034at2"/>
<dbReference type="Pfam" id="PF00563">
    <property type="entry name" value="EAL"/>
    <property type="match status" value="1"/>
</dbReference>
<keyword evidence="8" id="KW-1185">Reference proteome</keyword>
<gene>
    <name evidence="7" type="ORF">B1199_13350</name>
</gene>
<dbReference type="SMART" id="SM00091">
    <property type="entry name" value="PAS"/>
    <property type="match status" value="1"/>
</dbReference>
<keyword evidence="2" id="KW-0597">Phosphoprotein</keyword>
<comment type="caution">
    <text evidence="7">The sequence shown here is derived from an EMBL/GenBank/DDBJ whole genome shotgun (WGS) entry which is preliminary data.</text>
</comment>
<dbReference type="SMART" id="SM00267">
    <property type="entry name" value="GGDEF"/>
    <property type="match status" value="1"/>
</dbReference>
<evidence type="ECO:0000259" key="3">
    <source>
        <dbReference type="PROSITE" id="PS50110"/>
    </source>
</evidence>
<organism evidence="7 8">
    <name type="scientific">Pseudoalteromonas ulvae</name>
    <dbReference type="NCBI Taxonomy" id="107327"/>
    <lineage>
        <taxon>Bacteria</taxon>
        <taxon>Pseudomonadati</taxon>
        <taxon>Pseudomonadota</taxon>
        <taxon>Gammaproteobacteria</taxon>
        <taxon>Alteromonadales</taxon>
        <taxon>Pseudoalteromonadaceae</taxon>
        <taxon>Pseudoalteromonas</taxon>
    </lineage>
</organism>
<dbReference type="SUPFAM" id="SSF55073">
    <property type="entry name" value="Nucleotide cyclase"/>
    <property type="match status" value="1"/>
</dbReference>
<dbReference type="InterPro" id="IPR000014">
    <property type="entry name" value="PAS"/>
</dbReference>
<evidence type="ECO:0000259" key="4">
    <source>
        <dbReference type="PROSITE" id="PS50112"/>
    </source>
</evidence>
<dbReference type="SUPFAM" id="SSF55785">
    <property type="entry name" value="PYP-like sensor domain (PAS domain)"/>
    <property type="match status" value="1"/>
</dbReference>
<dbReference type="FunFam" id="3.30.70.270:FF:000001">
    <property type="entry name" value="Diguanylate cyclase domain protein"/>
    <property type="match status" value="1"/>
</dbReference>
<dbReference type="Gene3D" id="3.40.50.2300">
    <property type="match status" value="2"/>
</dbReference>
<dbReference type="CDD" id="cd01949">
    <property type="entry name" value="GGDEF"/>
    <property type="match status" value="1"/>
</dbReference>
<dbReference type="EMBL" id="MWPV01000004">
    <property type="protein sequence ID" value="OUL57157.1"/>
    <property type="molecule type" value="Genomic_DNA"/>
</dbReference>
<dbReference type="SUPFAM" id="SSF52172">
    <property type="entry name" value="CheY-like"/>
    <property type="match status" value="2"/>
</dbReference>
<sequence>MSGQLKLLLINSNLKQRNSIKRALLPLDVFELLEVRDSRSALTLLKQNAVDLIITGLDIGKIDGWRFARMVRSGLLKTPKNTPILLTPPTYCERIAETTARAYGIDAVLPYEQINKLPRILANVLSSHLTKSSRLELLLVEPNEQDSEQIDFYLRESFQITHVKDARTAIDLFHQHHFAIVLIDTIHDGLDAQALGQRLLSYKPNQAVVMIIENQEADFAEQLLLSGITDFARTPYNESLLNRICHQAARREDFMASYAEFAEKVEQLSHSQSRYKELYSAHQRILLHLNTVVLELDSAGEIIFINPAWEHLTGFSLKKVMKKPLQNFCKPEFRPLVVQSIEQILLGTVDQQKLEIELAHEHGHHIWVECRMQSIYANKTIVGATVSIDNIHERKQAELQLHHLAHHDTLTKLHNRYFFDLKLNELCLETANSPNQHALIYIDLDHFKVINDSQGHQQGDRVLKHIAKTFQKNLQEGCTICRIGGDEFAVIVEHTELLDAHLLAEQLCHAVEEYKFQAPGQEYSISCSIGLTLINAKNCDASECLKQSDIALYVAKNRGRNLVHCYTEEDVDSNKMLADLAWAHQVRSAIINNQLEIFFQPIWGFNDQKVAYFEALSRLRIDNDLVFPNHFIPALELLSDIHLLDHSVVKQAIKCVGSTPTLNKVAINLSAQAFSDEGLLTTIETALKHYNVDPTRIVFEITESASISNLNATRIMIEKLNQLGCSFSIDDFGTGFSTFSYLKQLPASQVKIDGSFVKDMINDPIDLALVNAIKDISHSLNKTCVAEFVENKETFDSLKEIGVDYAQGYFISRPIPFDNLAEKIKIINTGKTFN</sequence>
<dbReference type="PROSITE" id="PS50883">
    <property type="entry name" value="EAL"/>
    <property type="match status" value="1"/>
</dbReference>
<feature type="domain" description="Response regulatory" evidence="3">
    <location>
        <begin position="136"/>
        <end position="249"/>
    </location>
</feature>
<evidence type="ECO:0000256" key="1">
    <source>
        <dbReference type="ARBA" id="ARBA00001946"/>
    </source>
</evidence>
<reference evidence="7 8" key="1">
    <citation type="submission" date="2017-02" db="EMBL/GenBank/DDBJ databases">
        <title>Pseudoalteromonas ulvae TC14 Genome.</title>
        <authorList>
            <person name="Molmeret M."/>
        </authorList>
    </citation>
    <scope>NUCLEOTIDE SEQUENCE [LARGE SCALE GENOMIC DNA]</scope>
    <source>
        <strain evidence="7">TC14</strain>
    </source>
</reference>
<comment type="cofactor">
    <cofactor evidence="1">
        <name>Mg(2+)</name>
        <dbReference type="ChEBI" id="CHEBI:18420"/>
    </cofactor>
</comment>
<dbReference type="InterPro" id="IPR035965">
    <property type="entry name" value="PAS-like_dom_sf"/>
</dbReference>
<dbReference type="Gene3D" id="3.20.20.450">
    <property type="entry name" value="EAL domain"/>
    <property type="match status" value="1"/>
</dbReference>
<dbReference type="Pfam" id="PF08447">
    <property type="entry name" value="PAS_3"/>
    <property type="match status" value="1"/>
</dbReference>
<proteinExistence type="predicted"/>
<dbReference type="PANTHER" id="PTHR44757">
    <property type="entry name" value="DIGUANYLATE CYCLASE DGCP"/>
    <property type="match status" value="1"/>
</dbReference>
<dbReference type="InterPro" id="IPR001789">
    <property type="entry name" value="Sig_transdc_resp-reg_receiver"/>
</dbReference>
<dbReference type="PROSITE" id="PS50112">
    <property type="entry name" value="PAS"/>
    <property type="match status" value="1"/>
</dbReference>
<dbReference type="SMART" id="SM00052">
    <property type="entry name" value="EAL"/>
    <property type="match status" value="1"/>
</dbReference>
<evidence type="ECO:0000256" key="2">
    <source>
        <dbReference type="PROSITE-ProRule" id="PRU00169"/>
    </source>
</evidence>
<dbReference type="CDD" id="cd01948">
    <property type="entry name" value="EAL"/>
    <property type="match status" value="1"/>
</dbReference>
<dbReference type="InterPro" id="IPR000160">
    <property type="entry name" value="GGDEF_dom"/>
</dbReference>
<dbReference type="InterPro" id="IPR029787">
    <property type="entry name" value="Nucleotide_cyclase"/>
</dbReference>
<comment type="caution">
    <text evidence="2">Lacks conserved residue(s) required for the propagation of feature annotation.</text>
</comment>
<feature type="domain" description="PAS" evidence="4">
    <location>
        <begin position="278"/>
        <end position="348"/>
    </location>
</feature>
<dbReference type="AlphaFoldDB" id="A0A244CNF9"/>
<dbReference type="Pfam" id="PF00990">
    <property type="entry name" value="GGDEF"/>
    <property type="match status" value="1"/>
</dbReference>
<dbReference type="PROSITE" id="PS50887">
    <property type="entry name" value="GGDEF"/>
    <property type="match status" value="1"/>
</dbReference>
<dbReference type="InterPro" id="IPR052155">
    <property type="entry name" value="Biofilm_reg_signaling"/>
</dbReference>
<dbReference type="GO" id="GO:0003824">
    <property type="term" value="F:catalytic activity"/>
    <property type="evidence" value="ECO:0007669"/>
    <property type="project" value="UniProtKB-ARBA"/>
</dbReference>
<feature type="modified residue" description="4-aspartylphosphate" evidence="2">
    <location>
        <position position="184"/>
    </location>
</feature>
<evidence type="ECO:0000313" key="7">
    <source>
        <dbReference type="EMBL" id="OUL57157.1"/>
    </source>
</evidence>
<feature type="domain" description="Response regulatory" evidence="3">
    <location>
        <begin position="6"/>
        <end position="125"/>
    </location>
</feature>
<evidence type="ECO:0000313" key="8">
    <source>
        <dbReference type="Proteomes" id="UP000194841"/>
    </source>
</evidence>
<dbReference type="SUPFAM" id="SSF141868">
    <property type="entry name" value="EAL domain-like"/>
    <property type="match status" value="1"/>
</dbReference>
<dbReference type="PROSITE" id="PS50110">
    <property type="entry name" value="RESPONSE_REGULATORY"/>
    <property type="match status" value="2"/>
</dbReference>
<dbReference type="InterPro" id="IPR011006">
    <property type="entry name" value="CheY-like_superfamily"/>
</dbReference>
<dbReference type="PANTHER" id="PTHR44757:SF2">
    <property type="entry name" value="BIOFILM ARCHITECTURE MAINTENANCE PROTEIN MBAA"/>
    <property type="match status" value="1"/>
</dbReference>